<evidence type="ECO:0000313" key="3">
    <source>
        <dbReference type="Proteomes" id="UP000078459"/>
    </source>
</evidence>
<feature type="transmembrane region" description="Helical" evidence="1">
    <location>
        <begin position="131"/>
        <end position="149"/>
    </location>
</feature>
<keyword evidence="1" id="KW-0812">Transmembrane</keyword>
<name>A0A179DGU1_9SPHI</name>
<evidence type="ECO:0008006" key="4">
    <source>
        <dbReference type="Google" id="ProtNLM"/>
    </source>
</evidence>
<gene>
    <name evidence="2" type="ORF">A5893_09040</name>
</gene>
<comment type="caution">
    <text evidence="2">The sequence shown here is derived from an EMBL/GenBank/DDBJ whole genome shotgun (WGS) entry which is preliminary data.</text>
</comment>
<sequence length="152" mass="17270">MKPLAILLSTFFIFCSISYLIFDQVSLAFCGRFSFSLMLIFTAIIHYVHTDGLELTMPDNFSDKYKRIIVLASGDLEIAFAAGLLIDEISKNVSIIVMLYLLAIIPSNIIGAIKKVSVERENFTGRGLSYLWIRMPLQVFLMAWIYYFGAFL</sequence>
<dbReference type="STRING" id="1826909.A5893_09040"/>
<feature type="transmembrane region" description="Helical" evidence="1">
    <location>
        <begin position="29"/>
        <end position="48"/>
    </location>
</feature>
<organism evidence="2 3">
    <name type="scientific">Pedobacter psychrophilus</name>
    <dbReference type="NCBI Taxonomy" id="1826909"/>
    <lineage>
        <taxon>Bacteria</taxon>
        <taxon>Pseudomonadati</taxon>
        <taxon>Bacteroidota</taxon>
        <taxon>Sphingobacteriia</taxon>
        <taxon>Sphingobacteriales</taxon>
        <taxon>Sphingobacteriaceae</taxon>
        <taxon>Pedobacter</taxon>
    </lineage>
</organism>
<dbReference type="PANTHER" id="PTHR36974:SF1">
    <property type="entry name" value="DOXX FAMILY MEMBRANE PROTEIN"/>
    <property type="match status" value="1"/>
</dbReference>
<evidence type="ECO:0000256" key="1">
    <source>
        <dbReference type="SAM" id="Phobius"/>
    </source>
</evidence>
<dbReference type="EMBL" id="LWHJ01000027">
    <property type="protein sequence ID" value="OAQ39719.1"/>
    <property type="molecule type" value="Genomic_DNA"/>
</dbReference>
<feature type="transmembrane region" description="Helical" evidence="1">
    <location>
        <begin position="68"/>
        <end position="86"/>
    </location>
</feature>
<keyword evidence="1" id="KW-0472">Membrane</keyword>
<proteinExistence type="predicted"/>
<dbReference type="PANTHER" id="PTHR36974">
    <property type="entry name" value="MEMBRANE PROTEIN-RELATED"/>
    <property type="match status" value="1"/>
</dbReference>
<feature type="transmembrane region" description="Helical" evidence="1">
    <location>
        <begin position="93"/>
        <end position="111"/>
    </location>
</feature>
<reference evidence="2 3" key="1">
    <citation type="submission" date="2016-04" db="EMBL/GenBank/DDBJ databases">
        <authorList>
            <person name="Evans L.H."/>
            <person name="Alamgir A."/>
            <person name="Owens N."/>
            <person name="Weber N.D."/>
            <person name="Virtaneva K."/>
            <person name="Barbian K."/>
            <person name="Babar A."/>
            <person name="Rosenke K."/>
        </authorList>
    </citation>
    <scope>NUCLEOTIDE SEQUENCE [LARGE SCALE GENOMIC DNA]</scope>
    <source>
        <strain evidence="2 3">CCM 8644</strain>
    </source>
</reference>
<dbReference type="Proteomes" id="UP000078459">
    <property type="component" value="Unassembled WGS sequence"/>
</dbReference>
<reference evidence="2 3" key="2">
    <citation type="submission" date="2016-06" db="EMBL/GenBank/DDBJ databases">
        <title>Pedobacter psychrophilus sp. nov., isolated from Antarctic fragmentary rock.</title>
        <authorList>
            <person name="Svec P."/>
        </authorList>
    </citation>
    <scope>NUCLEOTIDE SEQUENCE [LARGE SCALE GENOMIC DNA]</scope>
    <source>
        <strain evidence="2 3">CCM 8644</strain>
    </source>
</reference>
<protein>
    <recommendedName>
        <fullName evidence="4">DoxX family protein</fullName>
    </recommendedName>
</protein>
<keyword evidence="1" id="KW-1133">Transmembrane helix</keyword>
<keyword evidence="3" id="KW-1185">Reference proteome</keyword>
<feature type="transmembrane region" description="Helical" evidence="1">
    <location>
        <begin position="6"/>
        <end position="22"/>
    </location>
</feature>
<dbReference type="AlphaFoldDB" id="A0A179DGU1"/>
<accession>A0A179DGU1</accession>
<evidence type="ECO:0000313" key="2">
    <source>
        <dbReference type="EMBL" id="OAQ39719.1"/>
    </source>
</evidence>